<dbReference type="InterPro" id="IPR045004">
    <property type="entry name" value="ECH_dom"/>
</dbReference>
<sequence>MPATRTFTTDEIRIEQDGALGRIVLDRPRAINALTQPMVEAVSAALRAWSGDETVRTVSIEGAGDRGLCAGGDVVAVRRTWLDGGDRTAFFRAEYAMNAALAAYPKPVVAYQDGVVIGGGVGVSAYADLRLVTERSKVAMPETGIGFFPDVGATYLLSRAPGEIGTHLALTGTTVAGRDAIAAGLSDAQIASVDWVSLRERLSAGDPLPTHLGDNPPASGLAAARSWIDECYAGDDPAAILHRLQSHDDPAAREAGTLLATRSPLSVAVTLEALRRAARLGSVREVLDQDLVIAGHLVADGDFVEGVRAQLVDKDRTPTWQHGSVDEVSASVVQKYFR</sequence>
<comment type="caution">
    <text evidence="5">The sequence shown here is derived from an EMBL/GenBank/DDBJ whole genome shotgun (WGS) entry which is preliminary data.</text>
</comment>
<proteinExistence type="predicted"/>
<protein>
    <recommendedName>
        <fullName evidence="2">3-hydroxyisobutyryl-CoA hydrolase</fullName>
        <ecNumber evidence="2">3.1.2.4</ecNumber>
    </recommendedName>
</protein>
<dbReference type="InterPro" id="IPR032259">
    <property type="entry name" value="HIBYL-CoA-H"/>
</dbReference>
<keyword evidence="6" id="KW-1185">Reference proteome</keyword>
<dbReference type="NCBIfam" id="NF004127">
    <property type="entry name" value="PRK05617.1"/>
    <property type="match status" value="1"/>
</dbReference>
<evidence type="ECO:0000313" key="6">
    <source>
        <dbReference type="Proteomes" id="UP000037397"/>
    </source>
</evidence>
<dbReference type="GO" id="GO:0003860">
    <property type="term" value="F:3-hydroxyisobutyryl-CoA hydrolase activity"/>
    <property type="evidence" value="ECO:0007669"/>
    <property type="project" value="UniProtKB-EC"/>
</dbReference>
<dbReference type="InterPro" id="IPR029045">
    <property type="entry name" value="ClpP/crotonase-like_dom_sf"/>
</dbReference>
<dbReference type="AlphaFoldDB" id="A0A0L6CMQ0"/>
<dbReference type="PANTHER" id="PTHR43176:SF3">
    <property type="entry name" value="3-HYDROXYISOBUTYRYL-COA HYDROLASE, MITOCHONDRIAL"/>
    <property type="match status" value="1"/>
</dbReference>
<evidence type="ECO:0000256" key="3">
    <source>
        <dbReference type="ARBA" id="ARBA00022801"/>
    </source>
</evidence>
<dbReference type="STRING" id="1631356.VV01_20615"/>
<keyword evidence="3 5" id="KW-0378">Hydrolase</keyword>
<dbReference type="Pfam" id="PF16113">
    <property type="entry name" value="ECH_2"/>
    <property type="match status" value="1"/>
</dbReference>
<dbReference type="GO" id="GO:0006574">
    <property type="term" value="P:L-valine catabolic process"/>
    <property type="evidence" value="ECO:0007669"/>
    <property type="project" value="TreeGrafter"/>
</dbReference>
<dbReference type="SUPFAM" id="SSF52096">
    <property type="entry name" value="ClpP/crotonase"/>
    <property type="match status" value="1"/>
</dbReference>
<comment type="catalytic activity">
    <reaction evidence="1">
        <text>3-hydroxy-2-methylpropanoyl-CoA + H2O = 3-hydroxy-2-methylpropanoate + CoA + H(+)</text>
        <dbReference type="Rhea" id="RHEA:20888"/>
        <dbReference type="ChEBI" id="CHEBI:11805"/>
        <dbReference type="ChEBI" id="CHEBI:15377"/>
        <dbReference type="ChEBI" id="CHEBI:15378"/>
        <dbReference type="ChEBI" id="CHEBI:57287"/>
        <dbReference type="ChEBI" id="CHEBI:57340"/>
        <dbReference type="EC" id="3.1.2.4"/>
    </reaction>
</comment>
<dbReference type="PANTHER" id="PTHR43176">
    <property type="entry name" value="3-HYDROXYISOBUTYRYL-COA HYDROLASE-RELATED"/>
    <property type="match status" value="1"/>
</dbReference>
<evidence type="ECO:0000256" key="1">
    <source>
        <dbReference type="ARBA" id="ARBA00001709"/>
    </source>
</evidence>
<dbReference type="OrthoDB" id="9790967at2"/>
<dbReference type="Proteomes" id="UP000037397">
    <property type="component" value="Unassembled WGS sequence"/>
</dbReference>
<dbReference type="EMBL" id="LAIR01000002">
    <property type="protein sequence ID" value="KNX38987.1"/>
    <property type="molecule type" value="Genomic_DNA"/>
</dbReference>
<feature type="domain" description="Enoyl-CoA hydratase/isomerase" evidence="4">
    <location>
        <begin position="21"/>
        <end position="337"/>
    </location>
</feature>
<organism evidence="5 6">
    <name type="scientific">Luteipulveratus halotolerans</name>
    <dbReference type="NCBI Taxonomy" id="1631356"/>
    <lineage>
        <taxon>Bacteria</taxon>
        <taxon>Bacillati</taxon>
        <taxon>Actinomycetota</taxon>
        <taxon>Actinomycetes</taxon>
        <taxon>Micrococcales</taxon>
        <taxon>Dermacoccaceae</taxon>
        <taxon>Luteipulveratus</taxon>
    </lineage>
</organism>
<dbReference type="PATRIC" id="fig|1631356.3.peg.4145"/>
<accession>A0A0L6CMQ0</accession>
<dbReference type="Gene3D" id="3.90.226.10">
    <property type="entry name" value="2-enoyl-CoA Hydratase, Chain A, domain 1"/>
    <property type="match status" value="1"/>
</dbReference>
<dbReference type="EC" id="3.1.2.4" evidence="2"/>
<dbReference type="GO" id="GO:0005829">
    <property type="term" value="C:cytosol"/>
    <property type="evidence" value="ECO:0007669"/>
    <property type="project" value="TreeGrafter"/>
</dbReference>
<dbReference type="RefSeq" id="WP_050671527.1">
    <property type="nucleotide sequence ID" value="NZ_LAIR01000002.1"/>
</dbReference>
<reference evidence="6" key="1">
    <citation type="submission" date="2015-03" db="EMBL/GenBank/DDBJ databases">
        <title>Luteipulveratus halotolerans sp. nov., a novel actinobacterium (Dermacoccaceae) from Sarawak, Malaysia.</title>
        <authorList>
            <person name="Juboi H."/>
            <person name="Basik A."/>
            <person name="Shamsul S.S."/>
            <person name="Arnold P."/>
            <person name="Schmitt E.K."/>
            <person name="Sanglier J.-J."/>
            <person name="Yeo T."/>
        </authorList>
    </citation>
    <scope>NUCLEOTIDE SEQUENCE [LARGE SCALE GENOMIC DNA]</scope>
    <source>
        <strain evidence="6">C296001</strain>
    </source>
</reference>
<evidence type="ECO:0000313" key="5">
    <source>
        <dbReference type="EMBL" id="KNX38987.1"/>
    </source>
</evidence>
<evidence type="ECO:0000256" key="2">
    <source>
        <dbReference type="ARBA" id="ARBA00011915"/>
    </source>
</evidence>
<evidence type="ECO:0000259" key="4">
    <source>
        <dbReference type="Pfam" id="PF16113"/>
    </source>
</evidence>
<gene>
    <name evidence="5" type="ORF">VV01_20615</name>
</gene>
<name>A0A0L6CMQ0_9MICO</name>
<dbReference type="CDD" id="cd06558">
    <property type="entry name" value="crotonase-like"/>
    <property type="match status" value="1"/>
</dbReference>